<dbReference type="Pfam" id="PF16363">
    <property type="entry name" value="GDP_Man_Dehyd"/>
    <property type="match status" value="1"/>
</dbReference>
<sequence length="671" mass="75332">MIFVTGGAGFIGGNFVLYWLEGSNEPVINLNKLTYAGNLDTLASLKDDPRHLFVRGDIGDRQLVARLQAEHRPRAAINFAAESHVDRSIHGPGEFIQTNVVGTFNLLEAVRGYWNDLERGARQAFRFLHGTSDEVCGPPHPNDPPFAETNACEPSTPYPASDHLVHAWHHTYGLPVLTTNCSNNYRPYHLSEKLIPPVILNALVGKSLPIYGDGQQVRDWLYVKDHCSAIHRVLEEDKVGETYNVDGGNEKANLDMVHIICAILDQLQPRADEEGYASQITFVQDRPGHDRCYAIDTHKLERELSWKPTETLETGIRKTAQWNLDNQEWVNNVTSGAYRDLASQKVWSIGMGRILITGSNGQVGFKLKRSRPPLGEVIALARREMEPSDRASVQSANLYQPAIIASPAAYAAVDKAETEVELAISVNAQAPAVMAEWVEWVEWAEWAEWAEQHDALLTHYSTDYVFDGNKEGASCENDATSPQSVYGRSKWEGEEAIRARTSHHLILRTSWVVGTHGGNFLKTILRLTHERGSLNVVADQIGAPTPAALIADITAQLISHYRLPIHKFEYGTYHLAASGETRWFDYVPFAMYLAEQQRYPLRLLPSAIRPIPTSAYPLPPLQPTRDWTVLNYLGTSAWLCRLGRKVLPMWLHNSINEIEKLDMKRKEPTHH</sequence>
<reference evidence="10 11" key="1">
    <citation type="submission" date="2023-01" db="EMBL/GenBank/DDBJ databases">
        <title>Novel species of the genus Vogesella isolated from rivers.</title>
        <authorList>
            <person name="Lu H."/>
        </authorList>
    </citation>
    <scope>NUCLEOTIDE SEQUENCE [LARGE SCALE GENOMIC DNA]</scope>
    <source>
        <strain evidence="10 11">SH7W</strain>
    </source>
</reference>
<dbReference type="Proteomes" id="UP001221566">
    <property type="component" value="Unassembled WGS sequence"/>
</dbReference>
<dbReference type="SUPFAM" id="SSF51735">
    <property type="entry name" value="NAD(P)-binding Rossmann-fold domains"/>
    <property type="match status" value="2"/>
</dbReference>
<keyword evidence="5" id="KW-0520">NAD</keyword>
<comment type="cofactor">
    <cofactor evidence="2 7">
        <name>NAD(+)</name>
        <dbReference type="ChEBI" id="CHEBI:57540"/>
    </cofactor>
</comment>
<evidence type="ECO:0000256" key="2">
    <source>
        <dbReference type="ARBA" id="ARBA00001911"/>
    </source>
</evidence>
<evidence type="ECO:0000256" key="1">
    <source>
        <dbReference type="ARBA" id="ARBA00001539"/>
    </source>
</evidence>
<dbReference type="NCBIfam" id="TIGR01181">
    <property type="entry name" value="dTDP_gluc_dehyt"/>
    <property type="match status" value="1"/>
</dbReference>
<evidence type="ECO:0000256" key="5">
    <source>
        <dbReference type="ARBA" id="ARBA00023027"/>
    </source>
</evidence>
<dbReference type="InterPro" id="IPR005888">
    <property type="entry name" value="dTDP_Gluc_deHydtase"/>
</dbReference>
<dbReference type="Gene3D" id="3.90.25.10">
    <property type="entry name" value="UDP-galactose 4-epimerase, domain 1"/>
    <property type="match status" value="2"/>
</dbReference>
<keyword evidence="11" id="KW-1185">Reference proteome</keyword>
<dbReference type="PANTHER" id="PTHR43000">
    <property type="entry name" value="DTDP-D-GLUCOSE 4,6-DEHYDRATASE-RELATED"/>
    <property type="match status" value="1"/>
</dbReference>
<feature type="domain" description="NAD(P)-binding" evidence="9">
    <location>
        <begin position="3"/>
        <end position="319"/>
    </location>
</feature>
<dbReference type="Gene3D" id="3.40.50.720">
    <property type="entry name" value="NAD(P)-binding Rossmann-like Domain"/>
    <property type="match status" value="2"/>
</dbReference>
<protein>
    <recommendedName>
        <fullName evidence="4 7">dTDP-glucose 4,6-dehydratase</fullName>
        <ecNumber evidence="4 7">4.2.1.46</ecNumber>
    </recommendedName>
</protein>
<evidence type="ECO:0000313" key="10">
    <source>
        <dbReference type="EMBL" id="MDC7689672.1"/>
    </source>
</evidence>
<dbReference type="InterPro" id="IPR016040">
    <property type="entry name" value="NAD(P)-bd_dom"/>
</dbReference>
<comment type="caution">
    <text evidence="10">The sequence shown here is derived from an EMBL/GenBank/DDBJ whole genome shotgun (WGS) entry which is preliminary data.</text>
</comment>
<comment type="catalytic activity">
    <reaction evidence="1 7">
        <text>dTDP-alpha-D-glucose = dTDP-4-dehydro-6-deoxy-alpha-D-glucose + H2O</text>
        <dbReference type="Rhea" id="RHEA:17221"/>
        <dbReference type="ChEBI" id="CHEBI:15377"/>
        <dbReference type="ChEBI" id="CHEBI:57477"/>
        <dbReference type="ChEBI" id="CHEBI:57649"/>
        <dbReference type="EC" id="4.2.1.46"/>
    </reaction>
</comment>
<keyword evidence="6 7" id="KW-0456">Lyase</keyword>
<dbReference type="EC" id="4.2.1.46" evidence="4 7"/>
<comment type="similarity">
    <text evidence="3 7">Belongs to the NAD(P)-dependent epimerase/dehydratase family. dTDP-glucose dehydratase subfamily.</text>
</comment>
<feature type="domain" description="RmlD-like substrate binding" evidence="8">
    <location>
        <begin position="353"/>
        <end position="623"/>
    </location>
</feature>
<evidence type="ECO:0000259" key="9">
    <source>
        <dbReference type="Pfam" id="PF16363"/>
    </source>
</evidence>
<dbReference type="InterPro" id="IPR029903">
    <property type="entry name" value="RmlD-like-bd"/>
</dbReference>
<proteinExistence type="inferred from homology"/>
<dbReference type="CDD" id="cd05254">
    <property type="entry name" value="dTDP_HR_like_SDR_e"/>
    <property type="match status" value="1"/>
</dbReference>
<evidence type="ECO:0000256" key="4">
    <source>
        <dbReference type="ARBA" id="ARBA00011990"/>
    </source>
</evidence>
<evidence type="ECO:0000256" key="6">
    <source>
        <dbReference type="ARBA" id="ARBA00023239"/>
    </source>
</evidence>
<dbReference type="EMBL" id="JAQQKY010000001">
    <property type="protein sequence ID" value="MDC7689672.1"/>
    <property type="molecule type" value="Genomic_DNA"/>
</dbReference>
<evidence type="ECO:0000256" key="7">
    <source>
        <dbReference type="RuleBase" id="RU004473"/>
    </source>
</evidence>
<dbReference type="GO" id="GO:0008460">
    <property type="term" value="F:dTDP-glucose 4,6-dehydratase activity"/>
    <property type="evidence" value="ECO:0007669"/>
    <property type="project" value="UniProtKB-EC"/>
</dbReference>
<gene>
    <name evidence="10" type="primary">rfbB</name>
    <name evidence="10" type="ORF">PQU93_02590</name>
</gene>
<evidence type="ECO:0000259" key="8">
    <source>
        <dbReference type="Pfam" id="PF04321"/>
    </source>
</evidence>
<dbReference type="InterPro" id="IPR036291">
    <property type="entry name" value="NAD(P)-bd_dom_sf"/>
</dbReference>
<name>A0ABT5I0H0_VOGIN</name>
<evidence type="ECO:0000256" key="3">
    <source>
        <dbReference type="ARBA" id="ARBA00008178"/>
    </source>
</evidence>
<accession>A0ABT5I0H0</accession>
<organism evidence="10 11">
    <name type="scientific">Vogesella indigofera</name>
    <name type="common">Pseudomonas indigofera</name>
    <dbReference type="NCBI Taxonomy" id="45465"/>
    <lineage>
        <taxon>Bacteria</taxon>
        <taxon>Pseudomonadati</taxon>
        <taxon>Pseudomonadota</taxon>
        <taxon>Betaproteobacteria</taxon>
        <taxon>Neisseriales</taxon>
        <taxon>Chromobacteriaceae</taxon>
        <taxon>Vogesella</taxon>
    </lineage>
</organism>
<evidence type="ECO:0000313" key="11">
    <source>
        <dbReference type="Proteomes" id="UP001221566"/>
    </source>
</evidence>
<dbReference type="Pfam" id="PF04321">
    <property type="entry name" value="RmlD_sub_bind"/>
    <property type="match status" value="1"/>
</dbReference>
<dbReference type="CDD" id="cd05246">
    <property type="entry name" value="dTDP_GD_SDR_e"/>
    <property type="match status" value="1"/>
</dbReference>